<organism evidence="2 3">
    <name type="scientific">Plasmopara halstedii</name>
    <name type="common">Downy mildew of sunflower</name>
    <dbReference type="NCBI Taxonomy" id="4781"/>
    <lineage>
        <taxon>Eukaryota</taxon>
        <taxon>Sar</taxon>
        <taxon>Stramenopiles</taxon>
        <taxon>Oomycota</taxon>
        <taxon>Peronosporomycetes</taxon>
        <taxon>Peronosporales</taxon>
        <taxon>Peronosporaceae</taxon>
        <taxon>Plasmopara</taxon>
    </lineage>
</organism>
<dbReference type="GO" id="GO:0006457">
    <property type="term" value="P:protein folding"/>
    <property type="evidence" value="ECO:0007669"/>
    <property type="project" value="InterPro"/>
</dbReference>
<evidence type="ECO:0000313" key="2">
    <source>
        <dbReference type="EMBL" id="CEG47212.1"/>
    </source>
</evidence>
<feature type="compositionally biased region" description="Polar residues" evidence="1">
    <location>
        <begin position="161"/>
        <end position="185"/>
    </location>
</feature>
<dbReference type="EMBL" id="CCYD01002371">
    <property type="protein sequence ID" value="CEG47212.1"/>
    <property type="molecule type" value="Genomic_DNA"/>
</dbReference>
<sequence>MDVECGRTKPIDYDALEKAWELGDDQHELTTEGDEHFRQLGDRNAEEIKMSGPQMIFVTLKKGHNEPLTDVASRWKEMLWNGGVDVNIYQVDDSKLLIGLQKGIFVNEIMTFLHEQQDVKEYEWNSKSSSSENRQRYNLKRLQVGPKKTNTQKVPSGYKLSKTSDGKTLSSNKAKTLKDQWQNEL</sequence>
<dbReference type="Pfam" id="PF10185">
    <property type="entry name" value="Mesd"/>
    <property type="match status" value="1"/>
</dbReference>
<proteinExistence type="predicted"/>
<name>A0A0P1AXN2_PLAHL</name>
<dbReference type="AlphaFoldDB" id="A0A0P1AXN2"/>
<dbReference type="OMA" id="ERQWEKG"/>
<feature type="region of interest" description="Disordered" evidence="1">
    <location>
        <begin position="123"/>
        <end position="185"/>
    </location>
</feature>
<keyword evidence="3" id="KW-1185">Reference proteome</keyword>
<evidence type="ECO:0000256" key="1">
    <source>
        <dbReference type="SAM" id="MobiDB-lite"/>
    </source>
</evidence>
<dbReference type="GeneID" id="36398915"/>
<evidence type="ECO:0000313" key="3">
    <source>
        <dbReference type="Proteomes" id="UP000054928"/>
    </source>
</evidence>
<accession>A0A0P1AXN2</accession>
<dbReference type="InterPro" id="IPR019330">
    <property type="entry name" value="MESD"/>
</dbReference>
<reference evidence="3" key="1">
    <citation type="submission" date="2014-09" db="EMBL/GenBank/DDBJ databases">
        <authorList>
            <person name="Sharma Rahul"/>
            <person name="Thines Marco"/>
        </authorList>
    </citation>
    <scope>NUCLEOTIDE SEQUENCE [LARGE SCALE GENOMIC DNA]</scope>
</reference>
<dbReference type="OrthoDB" id="75833at2759"/>
<protein>
    <submittedName>
        <fullName evidence="2">Mesoderm development candidate 2</fullName>
    </submittedName>
</protein>
<dbReference type="RefSeq" id="XP_024583581.1">
    <property type="nucleotide sequence ID" value="XM_024718154.1"/>
</dbReference>
<dbReference type="Gene3D" id="3.30.70.260">
    <property type="match status" value="1"/>
</dbReference>
<dbReference type="Proteomes" id="UP000054928">
    <property type="component" value="Unassembled WGS sequence"/>
</dbReference>